<dbReference type="PANTHER" id="PTHR35560">
    <property type="entry name" value="BLL0132 PROTEIN"/>
    <property type="match status" value="1"/>
</dbReference>
<dbReference type="Proteomes" id="UP001213623">
    <property type="component" value="Chromosome 4"/>
</dbReference>
<dbReference type="PANTHER" id="PTHR35560:SF3">
    <property type="entry name" value="PEPTIDASE S9 PROLYL OLIGOPEPTIDASE CATALYTIC DOMAIN-CONTAINING PROTEIN"/>
    <property type="match status" value="1"/>
</dbReference>
<organism evidence="4 5">
    <name type="scientific">Malassezia nana</name>
    <dbReference type="NCBI Taxonomy" id="180528"/>
    <lineage>
        <taxon>Eukaryota</taxon>
        <taxon>Fungi</taxon>
        <taxon>Dikarya</taxon>
        <taxon>Basidiomycota</taxon>
        <taxon>Ustilaginomycotina</taxon>
        <taxon>Malasseziomycetes</taxon>
        <taxon>Malasseziales</taxon>
        <taxon>Malasseziaceae</taxon>
        <taxon>Malassezia</taxon>
    </lineage>
</organism>
<comment type="catalytic activity">
    <reaction evidence="1">
        <text>a diacylglycerol + H2O = a monoacylglycerol + a fatty acid + H(+)</text>
        <dbReference type="Rhea" id="RHEA:32731"/>
        <dbReference type="ChEBI" id="CHEBI:15377"/>
        <dbReference type="ChEBI" id="CHEBI:15378"/>
        <dbReference type="ChEBI" id="CHEBI:17408"/>
        <dbReference type="ChEBI" id="CHEBI:18035"/>
        <dbReference type="ChEBI" id="CHEBI:28868"/>
    </reaction>
</comment>
<dbReference type="Gene3D" id="3.40.50.1820">
    <property type="entry name" value="alpha/beta hydrolase"/>
    <property type="match status" value="1"/>
</dbReference>
<evidence type="ECO:0000256" key="1">
    <source>
        <dbReference type="ARBA" id="ARBA00047591"/>
    </source>
</evidence>
<keyword evidence="3" id="KW-1133">Transmembrane helix</keyword>
<feature type="transmembrane region" description="Helical" evidence="3">
    <location>
        <begin position="241"/>
        <end position="261"/>
    </location>
</feature>
<evidence type="ECO:0000256" key="3">
    <source>
        <dbReference type="SAM" id="Phobius"/>
    </source>
</evidence>
<evidence type="ECO:0000256" key="2">
    <source>
        <dbReference type="ARBA" id="ARBA00048461"/>
    </source>
</evidence>
<reference evidence="4" key="1">
    <citation type="submission" date="2023-03" db="EMBL/GenBank/DDBJ databases">
        <title>Mating type loci evolution in Malassezia.</title>
        <authorList>
            <person name="Coelho M.A."/>
        </authorList>
    </citation>
    <scope>NUCLEOTIDE SEQUENCE</scope>
    <source>
        <strain evidence="4">CBS 9557</strain>
    </source>
</reference>
<comment type="catalytic activity">
    <reaction evidence="2">
        <text>a monoacylglycerol + H2O = glycerol + a fatty acid + H(+)</text>
        <dbReference type="Rhea" id="RHEA:15245"/>
        <dbReference type="ChEBI" id="CHEBI:15377"/>
        <dbReference type="ChEBI" id="CHEBI:15378"/>
        <dbReference type="ChEBI" id="CHEBI:17408"/>
        <dbReference type="ChEBI" id="CHEBI:17754"/>
        <dbReference type="ChEBI" id="CHEBI:28868"/>
    </reaction>
</comment>
<evidence type="ECO:0000313" key="5">
    <source>
        <dbReference type="Proteomes" id="UP001213623"/>
    </source>
</evidence>
<dbReference type="InterPro" id="IPR029058">
    <property type="entry name" value="AB_hydrolase_fold"/>
</dbReference>
<accession>A0AAF0EN23</accession>
<gene>
    <name evidence="4" type="ORF">MNAN1_002497</name>
</gene>
<proteinExistence type="predicted"/>
<dbReference type="AlphaFoldDB" id="A0AAF0EN23"/>
<protein>
    <submittedName>
        <fullName evidence="4">Uncharacterized protein</fullName>
    </submittedName>
</protein>
<keyword evidence="5" id="KW-1185">Reference proteome</keyword>
<dbReference type="EMBL" id="CP119895">
    <property type="protein sequence ID" value="WFD27500.1"/>
    <property type="molecule type" value="Genomic_DNA"/>
</dbReference>
<name>A0AAF0EN23_9BASI</name>
<evidence type="ECO:0000313" key="4">
    <source>
        <dbReference type="EMBL" id="WFD27500.1"/>
    </source>
</evidence>
<keyword evidence="3" id="KW-0812">Transmembrane</keyword>
<sequence>MAQLLAQNPNVDPNVIIAAPLFYSKDLNSGEYNASQLAWGDLDTVAAVKSQGAWQQSCRDYLMMFIKCSLYNTWRYGLDDFDIPPFAGRKPYQYFSNYATRDVVTLAGLLDIYNEGDQYCMALLQGGTQRIQRNLAYWKYINLLGGTQNDVSNYPGNFSNLPDWSRHLSRPFAPRLVISANWSHDVQIFGSDEGVSALFDTQLVRGWLPGDSPLLPTYANISDDPPPNGGAALISGPLPSLLLLFPTISLFLTTFMTVGLFDLL</sequence>
<keyword evidence="3" id="KW-0472">Membrane</keyword>